<feature type="signal peptide" evidence="2">
    <location>
        <begin position="1"/>
        <end position="26"/>
    </location>
</feature>
<feature type="domain" description="FecR protein" evidence="3">
    <location>
        <begin position="56"/>
        <end position="159"/>
    </location>
</feature>
<feature type="region of interest" description="Disordered" evidence="1">
    <location>
        <begin position="202"/>
        <end position="241"/>
    </location>
</feature>
<name>A0ABZ1UIH5_9BURK</name>
<keyword evidence="5" id="KW-1185">Reference proteome</keyword>
<protein>
    <submittedName>
        <fullName evidence="4">FecR family protein</fullName>
    </submittedName>
</protein>
<dbReference type="PANTHER" id="PTHR38731">
    <property type="entry name" value="LIPL45-RELATED LIPOPROTEIN-RELATED"/>
    <property type="match status" value="1"/>
</dbReference>
<gene>
    <name evidence="4" type="ORF">E7V67_022080</name>
</gene>
<dbReference type="EMBL" id="CP136508">
    <property type="protein sequence ID" value="WUR12364.1"/>
    <property type="molecule type" value="Genomic_DNA"/>
</dbReference>
<evidence type="ECO:0000313" key="5">
    <source>
        <dbReference type="Proteomes" id="UP000321323"/>
    </source>
</evidence>
<reference evidence="4 5" key="1">
    <citation type="journal article" date="2019" name="Int. J. Syst. Evol. Microbiol.">
        <title>The Draft Whole-Genome Sequence of the Antibiotic Producer Empedobacter haloabium ATCC 31962 Provides Indications for Its Taxonomic Reclassification.</title>
        <authorList>
            <person name="Miess H."/>
            <person name="Arlt P."/>
            <person name="Apel A.K."/>
            <person name="Weber T."/>
            <person name="Nieselt K."/>
            <person name="Hanssen F."/>
            <person name="Czemmel S."/>
            <person name="Nahnsen S."/>
            <person name="Gross H."/>
        </authorList>
    </citation>
    <scope>NUCLEOTIDE SEQUENCE [LARGE SCALE GENOMIC DNA]</scope>
    <source>
        <strain evidence="4 5">ATCC 31962</strain>
    </source>
</reference>
<dbReference type="PANTHER" id="PTHR38731:SF3">
    <property type="entry name" value="BLL6125 PROTEIN"/>
    <property type="match status" value="1"/>
</dbReference>
<accession>A0ABZ1UIH5</accession>
<feature type="compositionally biased region" description="Low complexity" evidence="1">
    <location>
        <begin position="225"/>
        <end position="237"/>
    </location>
</feature>
<proteinExistence type="predicted"/>
<dbReference type="Proteomes" id="UP000321323">
    <property type="component" value="Chromosome"/>
</dbReference>
<organism evidence="4 5">
    <name type="scientific">[Empedobacter] haloabium</name>
    <dbReference type="NCBI Taxonomy" id="592317"/>
    <lineage>
        <taxon>Bacteria</taxon>
        <taxon>Pseudomonadati</taxon>
        <taxon>Pseudomonadota</taxon>
        <taxon>Betaproteobacteria</taxon>
        <taxon>Burkholderiales</taxon>
        <taxon>Oxalobacteraceae</taxon>
        <taxon>Telluria group</taxon>
        <taxon>Telluria group incertae sedis</taxon>
    </lineage>
</organism>
<evidence type="ECO:0000256" key="2">
    <source>
        <dbReference type="SAM" id="SignalP"/>
    </source>
</evidence>
<dbReference type="InterPro" id="IPR006860">
    <property type="entry name" value="FecR"/>
</dbReference>
<sequence length="442" mass="45820">MFNSRMHLRQVAAGAALLLASAGALAAEAGRVVFVSGDVQLGRRAVALNDAVQEGDEISTGKSGYVYVKTVDDGLLVLRPSSRARIEAYHIDRQNPANTRVKLELLEGVARSVSGSGVKAARQNFRFNTPVAAIGVRGTDFTVFTDQETSNVTVLSGAIVVSGFGGSCQPGGAGPCEHQASRELSAAQAGQVLQVRRGRAEPNLLQGGAVSPDAAAPPRSDEPGKSSGTSTSSTEPSLDPQKASTVLQLALNNVKQTVQPPVTAPADQPVVQEVPPSQLVWGRWASLAGQPGTLKGSEIVAAGGKVVATNSYYSIYRTQGSDVLLPQSGSAAFALNQSEALVSDSATKLVTAAALSNGQLNVDFGARTFTTGFDLTTGKDTFRLNAAGNMSENGAISAINQFLPSSNMNVSGALGAQNDAAYIFSARLDARRTANGVTYWVK</sequence>
<evidence type="ECO:0000256" key="1">
    <source>
        <dbReference type="SAM" id="MobiDB-lite"/>
    </source>
</evidence>
<evidence type="ECO:0000259" key="3">
    <source>
        <dbReference type="Pfam" id="PF04773"/>
    </source>
</evidence>
<feature type="chain" id="PRO_5045781336" evidence="2">
    <location>
        <begin position="27"/>
        <end position="442"/>
    </location>
</feature>
<dbReference type="Pfam" id="PF04773">
    <property type="entry name" value="FecR"/>
    <property type="match status" value="1"/>
</dbReference>
<dbReference type="Gene3D" id="2.60.120.1440">
    <property type="match status" value="1"/>
</dbReference>
<keyword evidence="2" id="KW-0732">Signal</keyword>
<evidence type="ECO:0000313" key="4">
    <source>
        <dbReference type="EMBL" id="WUR12364.1"/>
    </source>
</evidence>